<evidence type="ECO:0000313" key="2">
    <source>
        <dbReference type="Proteomes" id="UP000297595"/>
    </source>
</evidence>
<name>A0A7C8P0Q2_ORBOL</name>
<protein>
    <submittedName>
        <fullName evidence="1">Uncharacterized protein</fullName>
    </submittedName>
</protein>
<evidence type="ECO:0000313" key="1">
    <source>
        <dbReference type="EMBL" id="TGJ68394.1"/>
    </source>
</evidence>
<dbReference type="EMBL" id="SOZJ01000004">
    <property type="protein sequence ID" value="TGJ68394.1"/>
    <property type="molecule type" value="Genomic_DNA"/>
</dbReference>
<organism evidence="1 2">
    <name type="scientific">Orbilia oligospora</name>
    <name type="common">Nematode-trapping fungus</name>
    <name type="synonym">Arthrobotrys oligospora</name>
    <dbReference type="NCBI Taxonomy" id="2813651"/>
    <lineage>
        <taxon>Eukaryota</taxon>
        <taxon>Fungi</taxon>
        <taxon>Dikarya</taxon>
        <taxon>Ascomycota</taxon>
        <taxon>Pezizomycotina</taxon>
        <taxon>Orbiliomycetes</taxon>
        <taxon>Orbiliales</taxon>
        <taxon>Orbiliaceae</taxon>
        <taxon>Orbilia</taxon>
    </lineage>
</organism>
<gene>
    <name evidence="1" type="ORF">EYR41_007449</name>
</gene>
<dbReference type="AlphaFoldDB" id="A0A7C8P0Q2"/>
<reference evidence="1 2" key="1">
    <citation type="submission" date="2019-03" db="EMBL/GenBank/DDBJ databases">
        <title>Nematode-trapping fungi genome.</title>
        <authorList>
            <person name="Vidal-Diez De Ulzurrun G."/>
        </authorList>
    </citation>
    <scope>NUCLEOTIDE SEQUENCE [LARGE SCALE GENOMIC DNA]</scope>
    <source>
        <strain evidence="1 2">TWF154</strain>
    </source>
</reference>
<accession>A0A7C8P0Q2</accession>
<proteinExistence type="predicted"/>
<comment type="caution">
    <text evidence="1">The sequence shown here is derived from an EMBL/GenBank/DDBJ whole genome shotgun (WGS) entry which is preliminary data.</text>
</comment>
<sequence length="105" mass="11600">MLACVLRTVFFITLPPPYFPGKIAPKTVLEILSVRVESFEFVDAELASFTLKAGKHRILSLSLLNFSNPQATLLTILGVSVFISHTYLPILVLSASLLQVNRQGR</sequence>
<dbReference type="Proteomes" id="UP000297595">
    <property type="component" value="Unassembled WGS sequence"/>
</dbReference>